<dbReference type="EMBL" id="LT578453">
    <property type="protein sequence ID" value="SBO46198.1"/>
    <property type="molecule type" value="Genomic_DNA"/>
</dbReference>
<dbReference type="AlphaFoldDB" id="A0A2N8U2F4"/>
<sequence>MISNFEKLVRKLTFEQLKNEISKFIEQYNKEGFLKEFKWKTPQLLWDAYIENKLEYRAQ</sequence>
<evidence type="ECO:0000313" key="2">
    <source>
        <dbReference type="Proteomes" id="UP000233776"/>
    </source>
</evidence>
<evidence type="ECO:0000313" key="1">
    <source>
        <dbReference type="EMBL" id="SBO46198.1"/>
    </source>
</evidence>
<gene>
    <name evidence="1" type="ORF">MBOVJF4278_00425</name>
</gene>
<organism evidence="1 2">
    <name type="scientific">Mycoplasmopsis bovis</name>
    <name type="common">Mycoplasma bovis</name>
    <dbReference type="NCBI Taxonomy" id="28903"/>
    <lineage>
        <taxon>Bacteria</taxon>
        <taxon>Bacillati</taxon>
        <taxon>Mycoplasmatota</taxon>
        <taxon>Mycoplasmoidales</taxon>
        <taxon>Metamycoplasmataceae</taxon>
        <taxon>Mycoplasmopsis</taxon>
    </lineage>
</organism>
<reference evidence="1 2" key="1">
    <citation type="submission" date="2016-06" db="EMBL/GenBank/DDBJ databases">
        <authorList>
            <person name="Kjaerup R.B."/>
            <person name="Dalgaard T.S."/>
            <person name="Juul-Madsen H.R."/>
        </authorList>
    </citation>
    <scope>NUCLEOTIDE SEQUENCE [LARGE SCALE GENOMIC DNA]</scope>
    <source>
        <strain evidence="1">JF4278</strain>
    </source>
</reference>
<protein>
    <submittedName>
        <fullName evidence="1">Uncharacterized protein</fullName>
    </submittedName>
</protein>
<dbReference type="Proteomes" id="UP000233776">
    <property type="component" value="Chromosome I"/>
</dbReference>
<name>A0A2N8U2F4_MYCBV</name>
<proteinExistence type="predicted"/>
<dbReference type="RefSeq" id="WP_101456698.1">
    <property type="nucleotide sequence ID" value="NZ_CP022588.1"/>
</dbReference>
<accession>A0A2N8U2F4</accession>